<evidence type="ECO:0000313" key="3">
    <source>
        <dbReference type="Proteomes" id="UP000789759"/>
    </source>
</evidence>
<dbReference type="Gene3D" id="3.40.50.150">
    <property type="entry name" value="Vaccinia Virus protein VP39"/>
    <property type="match status" value="1"/>
</dbReference>
<organism evidence="2 3">
    <name type="scientific">Cetraspora pellucida</name>
    <dbReference type="NCBI Taxonomy" id="1433469"/>
    <lineage>
        <taxon>Eukaryota</taxon>
        <taxon>Fungi</taxon>
        <taxon>Fungi incertae sedis</taxon>
        <taxon>Mucoromycota</taxon>
        <taxon>Glomeromycotina</taxon>
        <taxon>Glomeromycetes</taxon>
        <taxon>Diversisporales</taxon>
        <taxon>Gigasporaceae</taxon>
        <taxon>Cetraspora</taxon>
    </lineage>
</organism>
<accession>A0A9N8ZTW6</accession>
<dbReference type="PANTHER" id="PTHR43591">
    <property type="entry name" value="METHYLTRANSFERASE"/>
    <property type="match status" value="1"/>
</dbReference>
<dbReference type="EMBL" id="CAJVQA010001252">
    <property type="protein sequence ID" value="CAG8508018.1"/>
    <property type="molecule type" value="Genomic_DNA"/>
</dbReference>
<dbReference type="InterPro" id="IPR041698">
    <property type="entry name" value="Methyltransf_25"/>
</dbReference>
<gene>
    <name evidence="2" type="ORF">CPELLU_LOCUS2774</name>
</gene>
<comment type="caution">
    <text evidence="2">The sequence shown here is derived from an EMBL/GenBank/DDBJ whole genome shotgun (WGS) entry which is preliminary data.</text>
</comment>
<dbReference type="CDD" id="cd02440">
    <property type="entry name" value="AdoMet_MTases"/>
    <property type="match status" value="1"/>
</dbReference>
<sequence length="301" mass="34916">MDNQEDNQTTEYEEYENRIIGEKIHCDKNTVHYFPINEDTIDRLQRIHYLCGLLWQTNFSTPIHEKLLEGAKVLDIGCGPGIWIRDMCTSYPLSTFYGIDMNSQLFPSHGHIPKNSEFIKYNILNGLPFPSESFDFINVRFAIPSFTQEQWIKIIIPEITRVCKENGWVEHMEWDAKLINESPNLKKLTNAIVEFTASKNIDAMFADKLEQCLINTNMFHKVHHELKYCPVGNWFGNCGSLAAKVVLESVLSVKDHLSKFMNITTEEFNDLINGLIKEFGNTPQTYPYTKMHREILCTTKH</sequence>
<dbReference type="InterPro" id="IPR029063">
    <property type="entry name" value="SAM-dependent_MTases_sf"/>
</dbReference>
<dbReference type="Pfam" id="PF13649">
    <property type="entry name" value="Methyltransf_25"/>
    <property type="match status" value="1"/>
</dbReference>
<proteinExistence type="predicted"/>
<protein>
    <submittedName>
        <fullName evidence="2">13821_t:CDS:1</fullName>
    </submittedName>
</protein>
<evidence type="ECO:0000259" key="1">
    <source>
        <dbReference type="Pfam" id="PF13649"/>
    </source>
</evidence>
<reference evidence="2" key="1">
    <citation type="submission" date="2021-06" db="EMBL/GenBank/DDBJ databases">
        <authorList>
            <person name="Kallberg Y."/>
            <person name="Tangrot J."/>
            <person name="Rosling A."/>
        </authorList>
    </citation>
    <scope>NUCLEOTIDE SEQUENCE</scope>
    <source>
        <strain evidence="2">FL966</strain>
    </source>
</reference>
<keyword evidence="3" id="KW-1185">Reference proteome</keyword>
<name>A0A9N8ZTW6_9GLOM</name>
<feature type="domain" description="Methyltransferase" evidence="1">
    <location>
        <begin position="73"/>
        <end position="167"/>
    </location>
</feature>
<evidence type="ECO:0000313" key="2">
    <source>
        <dbReference type="EMBL" id="CAG8508018.1"/>
    </source>
</evidence>
<dbReference type="Proteomes" id="UP000789759">
    <property type="component" value="Unassembled WGS sequence"/>
</dbReference>
<dbReference type="SUPFAM" id="SSF53335">
    <property type="entry name" value="S-adenosyl-L-methionine-dependent methyltransferases"/>
    <property type="match status" value="1"/>
</dbReference>
<dbReference type="AlphaFoldDB" id="A0A9N8ZTW6"/>
<dbReference type="OrthoDB" id="2013972at2759"/>